<comment type="caution">
    <text evidence="2">The sequence shown here is derived from an EMBL/GenBank/DDBJ whole genome shotgun (WGS) entry which is preliminary data.</text>
</comment>
<keyword evidence="1" id="KW-1133">Transmembrane helix</keyword>
<evidence type="ECO:0000313" key="2">
    <source>
        <dbReference type="EMBL" id="MPC65213.1"/>
    </source>
</evidence>
<dbReference type="EMBL" id="VSRR010023064">
    <property type="protein sequence ID" value="MPC65213.1"/>
    <property type="molecule type" value="Genomic_DNA"/>
</dbReference>
<reference evidence="2 3" key="1">
    <citation type="submission" date="2019-05" db="EMBL/GenBank/DDBJ databases">
        <title>Another draft genome of Portunus trituberculatus and its Hox gene families provides insights of decapod evolution.</title>
        <authorList>
            <person name="Jeong J.-H."/>
            <person name="Song I."/>
            <person name="Kim S."/>
            <person name="Choi T."/>
            <person name="Kim D."/>
            <person name="Ryu S."/>
            <person name="Kim W."/>
        </authorList>
    </citation>
    <scope>NUCLEOTIDE SEQUENCE [LARGE SCALE GENOMIC DNA]</scope>
    <source>
        <tissue evidence="2">Muscle</tissue>
    </source>
</reference>
<evidence type="ECO:0000256" key="1">
    <source>
        <dbReference type="SAM" id="Phobius"/>
    </source>
</evidence>
<dbReference type="AlphaFoldDB" id="A0A5B7H536"/>
<keyword evidence="3" id="KW-1185">Reference proteome</keyword>
<evidence type="ECO:0000313" key="3">
    <source>
        <dbReference type="Proteomes" id="UP000324222"/>
    </source>
</evidence>
<organism evidence="2 3">
    <name type="scientific">Portunus trituberculatus</name>
    <name type="common">Swimming crab</name>
    <name type="synonym">Neptunus trituberculatus</name>
    <dbReference type="NCBI Taxonomy" id="210409"/>
    <lineage>
        <taxon>Eukaryota</taxon>
        <taxon>Metazoa</taxon>
        <taxon>Ecdysozoa</taxon>
        <taxon>Arthropoda</taxon>
        <taxon>Crustacea</taxon>
        <taxon>Multicrustacea</taxon>
        <taxon>Malacostraca</taxon>
        <taxon>Eumalacostraca</taxon>
        <taxon>Eucarida</taxon>
        <taxon>Decapoda</taxon>
        <taxon>Pleocyemata</taxon>
        <taxon>Brachyura</taxon>
        <taxon>Eubrachyura</taxon>
        <taxon>Portunoidea</taxon>
        <taxon>Portunidae</taxon>
        <taxon>Portuninae</taxon>
        <taxon>Portunus</taxon>
    </lineage>
</organism>
<sequence>MADSETYQGDQGMVQRPASPAPADLWSTLKKALFIIGSSTIVFVALRNSLT</sequence>
<protein>
    <submittedName>
        <fullName evidence="2">Uncharacterized protein</fullName>
    </submittedName>
</protein>
<keyword evidence="1" id="KW-0472">Membrane</keyword>
<keyword evidence="1" id="KW-0812">Transmembrane</keyword>
<accession>A0A5B7H536</accession>
<name>A0A5B7H536_PORTR</name>
<dbReference type="OrthoDB" id="408954at2759"/>
<gene>
    <name evidence="2" type="ORF">E2C01_059345</name>
</gene>
<feature type="transmembrane region" description="Helical" evidence="1">
    <location>
        <begin position="32"/>
        <end position="50"/>
    </location>
</feature>
<proteinExistence type="predicted"/>
<dbReference type="Proteomes" id="UP000324222">
    <property type="component" value="Unassembled WGS sequence"/>
</dbReference>